<dbReference type="SMART" id="SM00235">
    <property type="entry name" value="ZnMc"/>
    <property type="match status" value="1"/>
</dbReference>
<sequence length="609" mass="63960">MLYAVTALPWPETDLSYSVAPDGTLWDDGVQRDVTSVWRQTFDRLSTTDQWQRYVAIAFQTWANHSNLNFHLVDDDGAPVRELTDDHGDIRFGAVPDGPADGWASGPVGGLGGHVTINADRDGADEQEMIALLTHEIGHALGLLHSRANESVMRTGGYYEELPKDDILGIQALYGARRDDSFDQTLRNDSDASASRIDWDNADDLRFRADLTSHADVDFYHLVVPENSGSITLSADARQLSLLAPKLQVFDASGNLLGSAIAEYGGVATVDLTNLAPGQVLTVSVDGASDDVFGMGAYHLQAVAKAGAPTAPRDPVTIPSVPSPVEVDVVEDPPAITPVESPNEGPNEGPSETTAEPGVDSNPSQGIPIPDVVENTTAPPVVPEVNAAEPETSPTETSPTVVDTPSGGGLRRLLLARGTTRTVAAESSRSELVIVGSVKTSVVAASVAVQTPDVVPSPATALPVLSPAKIDRVKISAEAIESVELPEPVATDSVAPSIVPVDSTGEASTGEATEQDSEANETSTAVSVSLPIRVPPIAASQFASEPASEPAEVTAPISLVPLSVVPLRKEFGIRRFLLASRSRSAAVDSVFSEEDGTSSASSSLRTWVR</sequence>
<proteinExistence type="predicted"/>
<dbReference type="GO" id="GO:0031012">
    <property type="term" value="C:extracellular matrix"/>
    <property type="evidence" value="ECO:0007669"/>
    <property type="project" value="InterPro"/>
</dbReference>
<feature type="compositionally biased region" description="Low complexity" evidence="5">
    <location>
        <begin position="372"/>
        <end position="409"/>
    </location>
</feature>
<dbReference type="SUPFAM" id="SSF55486">
    <property type="entry name" value="Metalloproteases ('zincins'), catalytic domain"/>
    <property type="match status" value="1"/>
</dbReference>
<dbReference type="GO" id="GO:0008270">
    <property type="term" value="F:zinc ion binding"/>
    <property type="evidence" value="ECO:0007669"/>
    <property type="project" value="InterPro"/>
</dbReference>
<feature type="region of interest" description="Disordered" evidence="5">
    <location>
        <begin position="499"/>
        <end position="523"/>
    </location>
</feature>
<keyword evidence="8" id="KW-1185">Reference proteome</keyword>
<accession>A0A5C6AX38</accession>
<feature type="region of interest" description="Disordered" evidence="5">
    <location>
        <begin position="588"/>
        <end position="609"/>
    </location>
</feature>
<dbReference type="InterPro" id="IPR001818">
    <property type="entry name" value="Pept_M10_metallopeptidase"/>
</dbReference>
<dbReference type="GO" id="GO:0006508">
    <property type="term" value="P:proteolysis"/>
    <property type="evidence" value="ECO:0007669"/>
    <property type="project" value="UniProtKB-KW"/>
</dbReference>
<evidence type="ECO:0000256" key="1">
    <source>
        <dbReference type="ARBA" id="ARBA00022670"/>
    </source>
</evidence>
<keyword evidence="3" id="KW-0378">Hydrolase</keyword>
<evidence type="ECO:0000256" key="3">
    <source>
        <dbReference type="ARBA" id="ARBA00022801"/>
    </source>
</evidence>
<keyword evidence="4" id="KW-0862">Zinc</keyword>
<evidence type="ECO:0000313" key="7">
    <source>
        <dbReference type="EMBL" id="TWU04503.1"/>
    </source>
</evidence>
<evidence type="ECO:0000259" key="6">
    <source>
        <dbReference type="SMART" id="SM00235"/>
    </source>
</evidence>
<evidence type="ECO:0000313" key="8">
    <source>
        <dbReference type="Proteomes" id="UP000320176"/>
    </source>
</evidence>
<dbReference type="InterPro" id="IPR024079">
    <property type="entry name" value="MetalloPept_cat_dom_sf"/>
</dbReference>
<feature type="region of interest" description="Disordered" evidence="5">
    <location>
        <begin position="309"/>
        <end position="328"/>
    </location>
</feature>
<dbReference type="Pfam" id="PF00413">
    <property type="entry name" value="Peptidase_M10"/>
    <property type="match status" value="1"/>
</dbReference>
<comment type="caution">
    <text evidence="7">The sequence shown here is derived from an EMBL/GenBank/DDBJ whole genome shotgun (WGS) entry which is preliminary data.</text>
</comment>
<dbReference type="EMBL" id="SJPN01000003">
    <property type="protein sequence ID" value="TWU04503.1"/>
    <property type="molecule type" value="Genomic_DNA"/>
</dbReference>
<evidence type="ECO:0000256" key="2">
    <source>
        <dbReference type="ARBA" id="ARBA00022723"/>
    </source>
</evidence>
<protein>
    <submittedName>
        <fullName evidence="7">Matrixin</fullName>
    </submittedName>
</protein>
<organism evidence="7 8">
    <name type="scientific">Stieleria varia</name>
    <dbReference type="NCBI Taxonomy" id="2528005"/>
    <lineage>
        <taxon>Bacteria</taxon>
        <taxon>Pseudomonadati</taxon>
        <taxon>Planctomycetota</taxon>
        <taxon>Planctomycetia</taxon>
        <taxon>Pirellulales</taxon>
        <taxon>Pirellulaceae</taxon>
        <taxon>Stieleria</taxon>
    </lineage>
</organism>
<dbReference type="Gene3D" id="2.60.120.380">
    <property type="match status" value="1"/>
</dbReference>
<dbReference type="GO" id="GO:0004222">
    <property type="term" value="F:metalloendopeptidase activity"/>
    <property type="evidence" value="ECO:0007669"/>
    <property type="project" value="InterPro"/>
</dbReference>
<dbReference type="PANTHER" id="PTHR10201:SF294">
    <property type="entry name" value="MATRIX METALLOPROTEINASE 16"/>
    <property type="match status" value="1"/>
</dbReference>
<keyword evidence="1" id="KW-0645">Protease</keyword>
<dbReference type="Gene3D" id="3.40.390.10">
    <property type="entry name" value="Collagenase (Catalytic Domain)"/>
    <property type="match status" value="1"/>
</dbReference>
<name>A0A5C6AX38_9BACT</name>
<dbReference type="InterPro" id="IPR006026">
    <property type="entry name" value="Peptidase_Metallo"/>
</dbReference>
<dbReference type="Proteomes" id="UP000320176">
    <property type="component" value="Unassembled WGS sequence"/>
</dbReference>
<reference evidence="7 8" key="1">
    <citation type="submission" date="2019-02" db="EMBL/GenBank/DDBJ databases">
        <title>Deep-cultivation of Planctomycetes and their phenomic and genomic characterization uncovers novel biology.</title>
        <authorList>
            <person name="Wiegand S."/>
            <person name="Jogler M."/>
            <person name="Boedeker C."/>
            <person name="Pinto D."/>
            <person name="Vollmers J."/>
            <person name="Rivas-Marin E."/>
            <person name="Kohn T."/>
            <person name="Peeters S.H."/>
            <person name="Heuer A."/>
            <person name="Rast P."/>
            <person name="Oberbeckmann S."/>
            <person name="Bunk B."/>
            <person name="Jeske O."/>
            <person name="Meyerdierks A."/>
            <person name="Storesund J.E."/>
            <person name="Kallscheuer N."/>
            <person name="Luecker S."/>
            <person name="Lage O.M."/>
            <person name="Pohl T."/>
            <person name="Merkel B.J."/>
            <person name="Hornburger P."/>
            <person name="Mueller R.-W."/>
            <person name="Bruemmer F."/>
            <person name="Labrenz M."/>
            <person name="Spormann A.M."/>
            <person name="Op Den Camp H."/>
            <person name="Overmann J."/>
            <person name="Amann R."/>
            <person name="Jetten M.S.M."/>
            <person name="Mascher T."/>
            <person name="Medema M.H."/>
            <person name="Devos D.P."/>
            <person name="Kaster A.-K."/>
            <person name="Ovreas L."/>
            <person name="Rohde M."/>
            <person name="Galperin M.Y."/>
            <person name="Jogler C."/>
        </authorList>
    </citation>
    <scope>NUCLEOTIDE SEQUENCE [LARGE SCALE GENOMIC DNA]</scope>
    <source>
        <strain evidence="7 8">Pla52n</strain>
    </source>
</reference>
<keyword evidence="2" id="KW-0479">Metal-binding</keyword>
<gene>
    <name evidence="7" type="ORF">Pla52n_25440</name>
</gene>
<feature type="domain" description="Peptidase metallopeptidase" evidence="6">
    <location>
        <begin position="22"/>
        <end position="176"/>
    </location>
</feature>
<dbReference type="AlphaFoldDB" id="A0A5C6AX38"/>
<dbReference type="GO" id="GO:0005615">
    <property type="term" value="C:extracellular space"/>
    <property type="evidence" value="ECO:0007669"/>
    <property type="project" value="TreeGrafter"/>
</dbReference>
<feature type="region of interest" description="Disordered" evidence="5">
    <location>
        <begin position="334"/>
        <end position="409"/>
    </location>
</feature>
<dbReference type="GO" id="GO:0030574">
    <property type="term" value="P:collagen catabolic process"/>
    <property type="evidence" value="ECO:0007669"/>
    <property type="project" value="TreeGrafter"/>
</dbReference>
<dbReference type="GO" id="GO:0030198">
    <property type="term" value="P:extracellular matrix organization"/>
    <property type="evidence" value="ECO:0007669"/>
    <property type="project" value="TreeGrafter"/>
</dbReference>
<evidence type="ECO:0000256" key="4">
    <source>
        <dbReference type="ARBA" id="ARBA00022833"/>
    </source>
</evidence>
<dbReference type="PANTHER" id="PTHR10201">
    <property type="entry name" value="MATRIX METALLOPROTEINASE"/>
    <property type="match status" value="1"/>
</dbReference>
<evidence type="ECO:0000256" key="5">
    <source>
        <dbReference type="SAM" id="MobiDB-lite"/>
    </source>
</evidence>